<name>A0ABN4A8E0_RICS1</name>
<gene>
    <name evidence="1" type="ordered locus">Rsl_1341</name>
</gene>
<keyword evidence="2" id="KW-1185">Reference proteome</keyword>
<protein>
    <submittedName>
        <fullName evidence="1">Uncharacterized protein</fullName>
    </submittedName>
</protein>
<proteinExistence type="predicted"/>
<dbReference type="EMBL" id="CP002428">
    <property type="protein sequence ID" value="AEV92654.1"/>
    <property type="molecule type" value="Genomic_DNA"/>
</dbReference>
<organism evidence="1 2">
    <name type="scientific">Rickettsia slovaca (strain 13-B)</name>
    <dbReference type="NCBI Taxonomy" id="941638"/>
    <lineage>
        <taxon>Bacteria</taxon>
        <taxon>Pseudomonadati</taxon>
        <taxon>Pseudomonadota</taxon>
        <taxon>Alphaproteobacteria</taxon>
        <taxon>Rickettsiales</taxon>
        <taxon>Rickettsiaceae</taxon>
        <taxon>Rickettsieae</taxon>
        <taxon>Rickettsia</taxon>
        <taxon>spotted fever group</taxon>
    </lineage>
</organism>
<evidence type="ECO:0000313" key="2">
    <source>
        <dbReference type="Proteomes" id="UP000005443"/>
    </source>
</evidence>
<evidence type="ECO:0000313" key="1">
    <source>
        <dbReference type="EMBL" id="AEV92654.1"/>
    </source>
</evidence>
<accession>A0ABN4A8E0</accession>
<sequence length="41" mass="4803">MTITLNVMHKIFHKSIIFIILCIQGNISFTDANGSIYVRYW</sequence>
<dbReference type="Proteomes" id="UP000005443">
    <property type="component" value="Chromosome"/>
</dbReference>
<reference evidence="1 2" key="1">
    <citation type="journal article" date="2012" name="J. Bacteriol.">
        <title>Complete genome sequence of Rickettsia slovaca, the agent of tick-borne lymphadenitis.</title>
        <authorList>
            <person name="Fournier P.E."/>
            <person name="El Karkouri K."/>
            <person name="Robert C."/>
            <person name="Medigue C."/>
            <person name="Raoult D."/>
        </authorList>
    </citation>
    <scope>NUCLEOTIDE SEQUENCE [LARGE SCALE GENOMIC DNA]</scope>
    <source>
        <strain evidence="1 2">13-B</strain>
    </source>
</reference>